<evidence type="ECO:0000313" key="4">
    <source>
        <dbReference type="EMBL" id="MED6208198.1"/>
    </source>
</evidence>
<gene>
    <name evidence="4" type="ORF">PIB30_042855</name>
</gene>
<evidence type="ECO:0000256" key="1">
    <source>
        <dbReference type="ARBA" id="ARBA00022690"/>
    </source>
</evidence>
<dbReference type="PANTHER" id="PTHR31260:SF28">
    <property type="entry name" value="CYSTATIN DOMAIN PROTEIN"/>
    <property type="match status" value="1"/>
</dbReference>
<evidence type="ECO:0000259" key="3">
    <source>
        <dbReference type="SMART" id="SM00043"/>
    </source>
</evidence>
<dbReference type="Gene3D" id="3.10.450.10">
    <property type="match status" value="1"/>
</dbReference>
<evidence type="ECO:0000313" key="5">
    <source>
        <dbReference type="Proteomes" id="UP001341840"/>
    </source>
</evidence>
<dbReference type="EMBL" id="JASCZI010241902">
    <property type="protein sequence ID" value="MED6208198.1"/>
    <property type="molecule type" value="Genomic_DNA"/>
</dbReference>
<proteinExistence type="predicted"/>
<dbReference type="InterPro" id="IPR006462">
    <property type="entry name" value="MS5"/>
</dbReference>
<dbReference type="PANTHER" id="PTHR31260">
    <property type="entry name" value="CYSTATIN/MONELLIN SUPERFAMILY PROTEIN"/>
    <property type="match status" value="1"/>
</dbReference>
<sequence length="182" mass="20771">MTHVGDKRGRNVDDKLNYMATVTSFDESDNDDYDSDVYVSSPRKPTKEEISEYYRHCLVSKGFDVPTETGDETSEQLVTDLAKQALQVYNQQNNESFEFDHIVKANSQVVAGYMFYITFTARSGDNASQTFHGKEGIFVILKIWGKMVILSCSRIRILEDSHYANLGHQEDQEFVSRENALT</sequence>
<dbReference type="SUPFAM" id="SSF54403">
    <property type="entry name" value="Cystatin/monellin"/>
    <property type="match status" value="1"/>
</dbReference>
<dbReference type="CDD" id="cd00042">
    <property type="entry name" value="CY"/>
    <property type="match status" value="1"/>
</dbReference>
<dbReference type="Proteomes" id="UP001341840">
    <property type="component" value="Unassembled WGS sequence"/>
</dbReference>
<dbReference type="Pfam" id="PF00031">
    <property type="entry name" value="Cystatin"/>
    <property type="match status" value="1"/>
</dbReference>
<protein>
    <recommendedName>
        <fullName evidence="3">Cystatin domain-containing protein</fullName>
    </recommendedName>
</protein>
<keyword evidence="1" id="KW-0646">Protease inhibitor</keyword>
<reference evidence="4 5" key="1">
    <citation type="journal article" date="2023" name="Plants (Basel)">
        <title>Bridging the Gap: Combining Genomics and Transcriptomics Approaches to Understand Stylosanthes scabra, an Orphan Legume from the Brazilian Caatinga.</title>
        <authorList>
            <person name="Ferreira-Neto J.R.C."/>
            <person name="da Silva M.D."/>
            <person name="Binneck E."/>
            <person name="de Melo N.F."/>
            <person name="da Silva R.H."/>
            <person name="de Melo A.L.T.M."/>
            <person name="Pandolfi V."/>
            <person name="Bustamante F.O."/>
            <person name="Brasileiro-Vidal A.C."/>
            <person name="Benko-Iseppon A.M."/>
        </authorList>
    </citation>
    <scope>NUCLEOTIDE SEQUENCE [LARGE SCALE GENOMIC DNA]</scope>
    <source>
        <tissue evidence="4">Leaves</tissue>
    </source>
</reference>
<dbReference type="InterPro" id="IPR000010">
    <property type="entry name" value="Cystatin_dom"/>
</dbReference>
<keyword evidence="2" id="KW-0789">Thiol protease inhibitor</keyword>
<comment type="caution">
    <text evidence="4">The sequence shown here is derived from an EMBL/GenBank/DDBJ whole genome shotgun (WGS) entry which is preliminary data.</text>
</comment>
<name>A0ABU6YG20_9FABA</name>
<feature type="domain" description="Cystatin" evidence="3">
    <location>
        <begin position="58"/>
        <end position="153"/>
    </location>
</feature>
<keyword evidence="5" id="KW-1185">Reference proteome</keyword>
<accession>A0ABU6YG20</accession>
<dbReference type="InterPro" id="IPR046350">
    <property type="entry name" value="Cystatin_sf"/>
</dbReference>
<dbReference type="SMART" id="SM00043">
    <property type="entry name" value="CY"/>
    <property type="match status" value="1"/>
</dbReference>
<dbReference type="InterPro" id="IPR006525">
    <property type="entry name" value="Cystatin-related_pln"/>
</dbReference>
<organism evidence="4 5">
    <name type="scientific">Stylosanthes scabra</name>
    <dbReference type="NCBI Taxonomy" id="79078"/>
    <lineage>
        <taxon>Eukaryota</taxon>
        <taxon>Viridiplantae</taxon>
        <taxon>Streptophyta</taxon>
        <taxon>Embryophyta</taxon>
        <taxon>Tracheophyta</taxon>
        <taxon>Spermatophyta</taxon>
        <taxon>Magnoliopsida</taxon>
        <taxon>eudicotyledons</taxon>
        <taxon>Gunneridae</taxon>
        <taxon>Pentapetalae</taxon>
        <taxon>rosids</taxon>
        <taxon>fabids</taxon>
        <taxon>Fabales</taxon>
        <taxon>Fabaceae</taxon>
        <taxon>Papilionoideae</taxon>
        <taxon>50 kb inversion clade</taxon>
        <taxon>dalbergioids sensu lato</taxon>
        <taxon>Dalbergieae</taxon>
        <taxon>Pterocarpus clade</taxon>
        <taxon>Stylosanthes</taxon>
    </lineage>
</organism>
<evidence type="ECO:0000256" key="2">
    <source>
        <dbReference type="ARBA" id="ARBA00022704"/>
    </source>
</evidence>
<dbReference type="NCBIfam" id="TIGR01638">
    <property type="entry name" value="Atha_cystat_rel"/>
    <property type="match status" value="1"/>
</dbReference>